<evidence type="ECO:0000313" key="3">
    <source>
        <dbReference type="Proteomes" id="UP001201163"/>
    </source>
</evidence>
<dbReference type="EMBL" id="JAKELL010000026">
    <property type="protein sequence ID" value="KAH8991571.1"/>
    <property type="molecule type" value="Genomic_DNA"/>
</dbReference>
<protein>
    <submittedName>
        <fullName evidence="2">Uncharacterized protein</fullName>
    </submittedName>
</protein>
<sequence length="442" mass="49115">MSLTGSLSNKPGTAIGIVTPISHAFAAVLAPMPRRLEPSSSPRLYIPGTTLFFHDQWLLTKTKTVDRPFKSTIENWANNVTISPSATTTSQTSSSCEHDDPPGEKAIVKSEPHDGLQPHRLYSVPSWLCKKYPTLDLNPRLPPGAENNNRFRRVFIPTFERWFGTRANPWVISNFVAIPVLQTIWDAVYMADGVEWTFEAYDPVIYCISQCLDEWSASFKSTAEIMVEEFFESRGESLKSSDARQEWAADMFHNFKFVFGEDEKQRLTHPPFIVRVFAVHLVRIAGAIDIDPAVEGVSSSQKYPPRGALALATAAVSTRKKVERVLQLWANGEMDAPVTVPTKRKFKKTYMKAAPRLNLADGNISKFSSDVWAAPTTNYYKSIIKMKLGSLEAIVKAANTFLSQARLRVQGSSVGPSSIADDDDDDLRACLVDDSDLDSGSE</sequence>
<proteinExistence type="predicted"/>
<feature type="compositionally biased region" description="Acidic residues" evidence="1">
    <location>
        <begin position="433"/>
        <end position="442"/>
    </location>
</feature>
<feature type="compositionally biased region" description="Basic and acidic residues" evidence="1">
    <location>
        <begin position="96"/>
        <end position="116"/>
    </location>
</feature>
<reference evidence="2" key="1">
    <citation type="submission" date="2022-01" db="EMBL/GenBank/DDBJ databases">
        <title>Comparative genomics reveals a dynamic genome evolution in the ectomycorrhizal milk-cap (Lactarius) mushrooms.</title>
        <authorList>
            <consortium name="DOE Joint Genome Institute"/>
            <person name="Lebreton A."/>
            <person name="Tang N."/>
            <person name="Kuo A."/>
            <person name="LaButti K."/>
            <person name="Drula E."/>
            <person name="Barry K."/>
            <person name="Clum A."/>
            <person name="Lipzen A."/>
            <person name="Mousain D."/>
            <person name="Ng V."/>
            <person name="Wang R."/>
            <person name="Wang X."/>
            <person name="Dai Y."/>
            <person name="Henrissat B."/>
            <person name="Grigoriev I.V."/>
            <person name="Guerin-Laguette A."/>
            <person name="Yu F."/>
            <person name="Martin F.M."/>
        </authorList>
    </citation>
    <scope>NUCLEOTIDE SEQUENCE</scope>
    <source>
        <strain evidence="2">QP</strain>
    </source>
</reference>
<name>A0AAD4LHG5_9AGAM</name>
<dbReference type="Proteomes" id="UP001201163">
    <property type="component" value="Unassembled WGS sequence"/>
</dbReference>
<keyword evidence="3" id="KW-1185">Reference proteome</keyword>
<evidence type="ECO:0000313" key="2">
    <source>
        <dbReference type="EMBL" id="KAH8991571.1"/>
    </source>
</evidence>
<organism evidence="2 3">
    <name type="scientific">Lactarius akahatsu</name>
    <dbReference type="NCBI Taxonomy" id="416441"/>
    <lineage>
        <taxon>Eukaryota</taxon>
        <taxon>Fungi</taxon>
        <taxon>Dikarya</taxon>
        <taxon>Basidiomycota</taxon>
        <taxon>Agaricomycotina</taxon>
        <taxon>Agaricomycetes</taxon>
        <taxon>Russulales</taxon>
        <taxon>Russulaceae</taxon>
        <taxon>Lactarius</taxon>
    </lineage>
</organism>
<feature type="region of interest" description="Disordered" evidence="1">
    <location>
        <begin position="83"/>
        <end position="116"/>
    </location>
</feature>
<gene>
    <name evidence="2" type="ORF">EDB92DRAFT_665813</name>
</gene>
<accession>A0AAD4LHG5</accession>
<evidence type="ECO:0000256" key="1">
    <source>
        <dbReference type="SAM" id="MobiDB-lite"/>
    </source>
</evidence>
<comment type="caution">
    <text evidence="2">The sequence shown here is derived from an EMBL/GenBank/DDBJ whole genome shotgun (WGS) entry which is preliminary data.</text>
</comment>
<feature type="region of interest" description="Disordered" evidence="1">
    <location>
        <begin position="413"/>
        <end position="442"/>
    </location>
</feature>
<dbReference type="AlphaFoldDB" id="A0AAD4LHG5"/>
<feature type="compositionally biased region" description="Low complexity" evidence="1">
    <location>
        <begin position="83"/>
        <end position="95"/>
    </location>
</feature>